<dbReference type="AlphaFoldDB" id="A0A2K2CS78"/>
<reference evidence="2" key="3">
    <citation type="submission" date="2018-08" db="UniProtKB">
        <authorList>
            <consortium name="EnsemblPlants"/>
        </authorList>
    </citation>
    <scope>IDENTIFICATION</scope>
    <source>
        <strain evidence="2">cv. Bd21</strain>
    </source>
</reference>
<dbReference type="EnsemblPlants" id="PNT64884">
    <property type="protein sequence ID" value="PNT64884"/>
    <property type="gene ID" value="BRADI_4g34425v3"/>
</dbReference>
<reference evidence="1" key="2">
    <citation type="submission" date="2017-06" db="EMBL/GenBank/DDBJ databases">
        <title>WGS assembly of Brachypodium distachyon.</title>
        <authorList>
            <consortium name="The International Brachypodium Initiative"/>
            <person name="Lucas S."/>
            <person name="Harmon-Smith M."/>
            <person name="Lail K."/>
            <person name="Tice H."/>
            <person name="Grimwood J."/>
            <person name="Bruce D."/>
            <person name="Barry K."/>
            <person name="Shu S."/>
            <person name="Lindquist E."/>
            <person name="Wang M."/>
            <person name="Pitluck S."/>
            <person name="Vogel J.P."/>
            <person name="Garvin D.F."/>
            <person name="Mockler T.C."/>
            <person name="Schmutz J."/>
            <person name="Rokhsar D."/>
            <person name="Bevan M.W."/>
        </authorList>
    </citation>
    <scope>NUCLEOTIDE SEQUENCE</scope>
    <source>
        <strain evidence="1">Bd21</strain>
    </source>
</reference>
<dbReference type="Gramene" id="PNT64884">
    <property type="protein sequence ID" value="PNT64884"/>
    <property type="gene ID" value="BRADI_4g34425v3"/>
</dbReference>
<proteinExistence type="predicted"/>
<organism evidence="1">
    <name type="scientific">Brachypodium distachyon</name>
    <name type="common">Purple false brome</name>
    <name type="synonym">Trachynia distachya</name>
    <dbReference type="NCBI Taxonomy" id="15368"/>
    <lineage>
        <taxon>Eukaryota</taxon>
        <taxon>Viridiplantae</taxon>
        <taxon>Streptophyta</taxon>
        <taxon>Embryophyta</taxon>
        <taxon>Tracheophyta</taxon>
        <taxon>Spermatophyta</taxon>
        <taxon>Magnoliopsida</taxon>
        <taxon>Liliopsida</taxon>
        <taxon>Poales</taxon>
        <taxon>Poaceae</taxon>
        <taxon>BOP clade</taxon>
        <taxon>Pooideae</taxon>
        <taxon>Stipodae</taxon>
        <taxon>Brachypodieae</taxon>
        <taxon>Brachypodium</taxon>
    </lineage>
</organism>
<dbReference type="Proteomes" id="UP000008810">
    <property type="component" value="Chromosome 4"/>
</dbReference>
<dbReference type="EMBL" id="CM000883">
    <property type="protein sequence ID" value="PNT64884.1"/>
    <property type="molecule type" value="Genomic_DNA"/>
</dbReference>
<evidence type="ECO:0000313" key="1">
    <source>
        <dbReference type="EMBL" id="PNT64884.1"/>
    </source>
</evidence>
<keyword evidence="3" id="KW-1185">Reference proteome</keyword>
<gene>
    <name evidence="1" type="ORF">BRADI_4g34425v3</name>
</gene>
<name>A0A2K2CS78_BRADI</name>
<sequence>MPRSNTVNALLIKLSLDGLNHTRTSPKRRHSRRHCQVHGGYLFFFFEGKSMVVALRQRDETGRSESRFAKKTGWETGLCRAMAPVGQKRLLWTGWAFQYSFLGHFSRPSIVQPRKRKTVARMPTV</sequence>
<evidence type="ECO:0000313" key="3">
    <source>
        <dbReference type="Proteomes" id="UP000008810"/>
    </source>
</evidence>
<protein>
    <submittedName>
        <fullName evidence="1 2">Uncharacterized protein</fullName>
    </submittedName>
</protein>
<accession>A0A2K2CS78</accession>
<reference evidence="1 2" key="1">
    <citation type="journal article" date="2010" name="Nature">
        <title>Genome sequencing and analysis of the model grass Brachypodium distachyon.</title>
        <authorList>
            <consortium name="International Brachypodium Initiative"/>
        </authorList>
    </citation>
    <scope>NUCLEOTIDE SEQUENCE [LARGE SCALE GENOMIC DNA]</scope>
    <source>
        <strain evidence="1 2">Bd21</strain>
    </source>
</reference>
<evidence type="ECO:0000313" key="2">
    <source>
        <dbReference type="EnsemblPlants" id="PNT64884"/>
    </source>
</evidence>
<dbReference type="InParanoid" id="A0A2K2CS78"/>